<reference evidence="5" key="1">
    <citation type="submission" date="2016-10" db="EMBL/GenBank/DDBJ databases">
        <authorList>
            <person name="Varghese N."/>
            <person name="Submissions S."/>
        </authorList>
    </citation>
    <scope>NUCLEOTIDE SEQUENCE [LARGE SCALE GENOMIC DNA]</scope>
    <source>
        <strain evidence="5">DSM 44718</strain>
    </source>
</reference>
<dbReference type="NCBIfam" id="NF006119">
    <property type="entry name" value="PRK08264.1-5"/>
    <property type="match status" value="1"/>
</dbReference>
<evidence type="ECO:0000313" key="4">
    <source>
        <dbReference type="EMBL" id="SDZ20445.1"/>
    </source>
</evidence>
<dbReference type="Pfam" id="PF00106">
    <property type="entry name" value="adh_short"/>
    <property type="match status" value="1"/>
</dbReference>
<dbReference type="AlphaFoldDB" id="A0A1H3R558"/>
<evidence type="ECO:0000256" key="3">
    <source>
        <dbReference type="RuleBase" id="RU000363"/>
    </source>
</evidence>
<dbReference type="Proteomes" id="UP000199632">
    <property type="component" value="Unassembled WGS sequence"/>
</dbReference>
<dbReference type="PRINTS" id="PR00081">
    <property type="entry name" value="GDHRDH"/>
</dbReference>
<dbReference type="PANTHER" id="PTHR43391:SF91">
    <property type="entry name" value="OS04G0390700 PROTEIN"/>
    <property type="match status" value="1"/>
</dbReference>
<protein>
    <submittedName>
        <fullName evidence="4">Short-chain dehydrogenase</fullName>
    </submittedName>
</protein>
<accession>A0A1H3R558</accession>
<name>A0A1H3R558_9ACTN</name>
<keyword evidence="5" id="KW-1185">Reference proteome</keyword>
<organism evidence="4 5">
    <name type="scientific">Asanoa ishikariensis</name>
    <dbReference type="NCBI Taxonomy" id="137265"/>
    <lineage>
        <taxon>Bacteria</taxon>
        <taxon>Bacillati</taxon>
        <taxon>Actinomycetota</taxon>
        <taxon>Actinomycetes</taxon>
        <taxon>Micromonosporales</taxon>
        <taxon>Micromonosporaceae</taxon>
        <taxon>Asanoa</taxon>
    </lineage>
</organism>
<proteinExistence type="inferred from homology"/>
<dbReference type="InterPro" id="IPR036291">
    <property type="entry name" value="NAD(P)-bd_dom_sf"/>
</dbReference>
<dbReference type="GO" id="GO:0005829">
    <property type="term" value="C:cytosol"/>
    <property type="evidence" value="ECO:0007669"/>
    <property type="project" value="TreeGrafter"/>
</dbReference>
<dbReference type="Gene3D" id="3.40.50.720">
    <property type="entry name" value="NAD(P)-binding Rossmann-like Domain"/>
    <property type="match status" value="1"/>
</dbReference>
<dbReference type="RefSeq" id="WP_090793028.1">
    <property type="nucleotide sequence ID" value="NZ_BOND01000008.1"/>
</dbReference>
<comment type="similarity">
    <text evidence="1 3">Belongs to the short-chain dehydrogenases/reductases (SDR) family.</text>
</comment>
<dbReference type="OrthoDB" id="3212478at2"/>
<evidence type="ECO:0000256" key="2">
    <source>
        <dbReference type="ARBA" id="ARBA00023002"/>
    </source>
</evidence>
<dbReference type="InterPro" id="IPR002347">
    <property type="entry name" value="SDR_fam"/>
</dbReference>
<dbReference type="SUPFAM" id="SSF51735">
    <property type="entry name" value="NAD(P)-binding Rossmann-fold domains"/>
    <property type="match status" value="1"/>
</dbReference>
<dbReference type="STRING" id="137265.SAMN05421684_3450"/>
<evidence type="ECO:0000256" key="1">
    <source>
        <dbReference type="ARBA" id="ARBA00006484"/>
    </source>
</evidence>
<dbReference type="GO" id="GO:0016491">
    <property type="term" value="F:oxidoreductase activity"/>
    <property type="evidence" value="ECO:0007669"/>
    <property type="project" value="UniProtKB-KW"/>
</dbReference>
<sequence length="228" mass="23871">MQINGATVLVTGGNRGLGKAFVEEFLDRGAKTVYAAARDPRTVTNTRAIPIQLDVTDRASIERAAAIAGDVTLLVNNAGTDTYSRSFVDGDRADIQREFDTNLFGPLDVTRAFAPVIIRNGGGHLLNVASVLSWLPSGAYGAAKAALWSATNHLRAELAPQGVGVTGLYVGYIDTDLAAHVTLPKSDPRVVARAGIDGIEAGVDEVLADEFTRAVRGAIGADPTTLLS</sequence>
<dbReference type="PRINTS" id="PR00080">
    <property type="entry name" value="SDRFAMILY"/>
</dbReference>
<dbReference type="PANTHER" id="PTHR43391">
    <property type="entry name" value="RETINOL DEHYDROGENASE-RELATED"/>
    <property type="match status" value="1"/>
</dbReference>
<gene>
    <name evidence="4" type="ORF">SAMN05421684_3450</name>
</gene>
<dbReference type="EMBL" id="FNQB01000002">
    <property type="protein sequence ID" value="SDZ20445.1"/>
    <property type="molecule type" value="Genomic_DNA"/>
</dbReference>
<keyword evidence="2" id="KW-0560">Oxidoreductase</keyword>
<evidence type="ECO:0000313" key="5">
    <source>
        <dbReference type="Proteomes" id="UP000199632"/>
    </source>
</evidence>